<proteinExistence type="predicted"/>
<feature type="compositionally biased region" description="Pro residues" evidence="1">
    <location>
        <begin position="193"/>
        <end position="202"/>
    </location>
</feature>
<dbReference type="Proteomes" id="UP001499841">
    <property type="component" value="Unassembled WGS sequence"/>
</dbReference>
<dbReference type="SUPFAM" id="SSF52129">
    <property type="entry name" value="Caspase-like"/>
    <property type="match status" value="1"/>
</dbReference>
<organism evidence="3 4">
    <name type="scientific">Georgenia daeguensis</name>
    <dbReference type="NCBI Taxonomy" id="908355"/>
    <lineage>
        <taxon>Bacteria</taxon>
        <taxon>Bacillati</taxon>
        <taxon>Actinomycetota</taxon>
        <taxon>Actinomycetes</taxon>
        <taxon>Micrococcales</taxon>
        <taxon>Bogoriellaceae</taxon>
        <taxon>Georgenia</taxon>
    </lineage>
</organism>
<evidence type="ECO:0000259" key="2">
    <source>
        <dbReference type="Pfam" id="PF00656"/>
    </source>
</evidence>
<sequence>MNGGTVEGRGTTRRALCVGINRFAHMPEHLWLRGCVNDAEDYRALLTGPYGFAPEEVTVLTDDAATRTAVLGALRDLVTAASVGEADHLVVTMSSHGTQVVDTTGDEGDRVDEAFATSDLEQDGERWSRDTLILDDELRALFARVPERVLLDVVLDTCHSGSGLELLPTATRRPRFLPPPEPAHGARSARPARVPPVPPTTPAGPAGPVRSSGGEGSRHVLLAACRSDETASDALFAGRYSGACTHFLVETLRDDPQASRGEVLRRVRERLAADRFYQRPQLDAPEAALAVPWGRRYRLG</sequence>
<dbReference type="InterPro" id="IPR050452">
    <property type="entry name" value="Metacaspase"/>
</dbReference>
<dbReference type="InterPro" id="IPR011600">
    <property type="entry name" value="Pept_C14_caspase"/>
</dbReference>
<evidence type="ECO:0000313" key="3">
    <source>
        <dbReference type="EMBL" id="GAA4287656.1"/>
    </source>
</evidence>
<protein>
    <recommendedName>
        <fullName evidence="2">Peptidase C14 caspase domain-containing protein</fullName>
    </recommendedName>
</protein>
<comment type="caution">
    <text evidence="3">The sequence shown here is derived from an EMBL/GenBank/DDBJ whole genome shotgun (WGS) entry which is preliminary data.</text>
</comment>
<dbReference type="Pfam" id="PF00656">
    <property type="entry name" value="Peptidase_C14"/>
    <property type="match status" value="1"/>
</dbReference>
<feature type="domain" description="Peptidase C14 caspase" evidence="2">
    <location>
        <begin position="13"/>
        <end position="284"/>
    </location>
</feature>
<dbReference type="Gene3D" id="3.40.50.12660">
    <property type="match status" value="1"/>
</dbReference>
<dbReference type="PANTHER" id="PTHR48104">
    <property type="entry name" value="METACASPASE-4"/>
    <property type="match status" value="1"/>
</dbReference>
<dbReference type="EMBL" id="BAABBA010000008">
    <property type="protein sequence ID" value="GAA4287656.1"/>
    <property type="molecule type" value="Genomic_DNA"/>
</dbReference>
<accession>A0ABP8EUX2</accession>
<feature type="region of interest" description="Disordered" evidence="1">
    <location>
        <begin position="170"/>
        <end position="215"/>
    </location>
</feature>
<evidence type="ECO:0000256" key="1">
    <source>
        <dbReference type="SAM" id="MobiDB-lite"/>
    </source>
</evidence>
<evidence type="ECO:0000313" key="4">
    <source>
        <dbReference type="Proteomes" id="UP001499841"/>
    </source>
</evidence>
<reference evidence="4" key="1">
    <citation type="journal article" date="2019" name="Int. J. Syst. Evol. Microbiol.">
        <title>The Global Catalogue of Microorganisms (GCM) 10K type strain sequencing project: providing services to taxonomists for standard genome sequencing and annotation.</title>
        <authorList>
            <consortium name="The Broad Institute Genomics Platform"/>
            <consortium name="The Broad Institute Genome Sequencing Center for Infectious Disease"/>
            <person name="Wu L."/>
            <person name="Ma J."/>
        </authorList>
    </citation>
    <scope>NUCLEOTIDE SEQUENCE [LARGE SCALE GENOMIC DNA]</scope>
    <source>
        <strain evidence="4">JCM 17459</strain>
    </source>
</reference>
<dbReference type="InterPro" id="IPR029030">
    <property type="entry name" value="Caspase-like_dom_sf"/>
</dbReference>
<dbReference type="PANTHER" id="PTHR48104:SF30">
    <property type="entry name" value="METACASPASE-1"/>
    <property type="match status" value="1"/>
</dbReference>
<keyword evidence="4" id="KW-1185">Reference proteome</keyword>
<gene>
    <name evidence="3" type="ORF">GCM10022262_20150</name>
</gene>
<name>A0ABP8EUX2_9MICO</name>